<keyword evidence="2" id="KW-1185">Reference proteome</keyword>
<protein>
    <submittedName>
        <fullName evidence="1">Uncharacterized protein</fullName>
    </submittedName>
</protein>
<sequence length="75" mass="8698">MSKPPVKEFRMGLIKATIWENQTKHGVKYTTTLTRLFKNGESWVESSRFGRDDLPLISKVSDQAHTWIFSKQQGE</sequence>
<dbReference type="RefSeq" id="WP_231617190.1">
    <property type="nucleotide sequence ID" value="NZ_SJPY01000001.1"/>
</dbReference>
<proteinExistence type="predicted"/>
<reference evidence="1 2" key="1">
    <citation type="submission" date="2019-02" db="EMBL/GenBank/DDBJ databases">
        <title>Deep-cultivation of Planctomycetes and their phenomic and genomic characterization uncovers novel biology.</title>
        <authorList>
            <person name="Wiegand S."/>
            <person name="Jogler M."/>
            <person name="Boedeker C."/>
            <person name="Pinto D."/>
            <person name="Vollmers J."/>
            <person name="Rivas-Marin E."/>
            <person name="Kohn T."/>
            <person name="Peeters S.H."/>
            <person name="Heuer A."/>
            <person name="Rast P."/>
            <person name="Oberbeckmann S."/>
            <person name="Bunk B."/>
            <person name="Jeske O."/>
            <person name="Meyerdierks A."/>
            <person name="Storesund J.E."/>
            <person name="Kallscheuer N."/>
            <person name="Luecker S."/>
            <person name="Lage O.M."/>
            <person name="Pohl T."/>
            <person name="Merkel B.J."/>
            <person name="Hornburger P."/>
            <person name="Mueller R.-W."/>
            <person name="Bruemmer F."/>
            <person name="Labrenz M."/>
            <person name="Spormann A.M."/>
            <person name="Op Den Camp H."/>
            <person name="Overmann J."/>
            <person name="Amann R."/>
            <person name="Jetten M.S.M."/>
            <person name="Mascher T."/>
            <person name="Medema M.H."/>
            <person name="Devos D.P."/>
            <person name="Kaster A.-K."/>
            <person name="Ovreas L."/>
            <person name="Rohde M."/>
            <person name="Galperin M.Y."/>
            <person name="Jogler C."/>
        </authorList>
    </citation>
    <scope>NUCLEOTIDE SEQUENCE [LARGE SCALE GENOMIC DNA]</scope>
    <source>
        <strain evidence="1 2">Q31b</strain>
    </source>
</reference>
<dbReference type="Proteomes" id="UP000315471">
    <property type="component" value="Unassembled WGS sequence"/>
</dbReference>
<dbReference type="AlphaFoldDB" id="A0A5C6E8Q8"/>
<comment type="caution">
    <text evidence="1">The sequence shown here is derived from an EMBL/GenBank/DDBJ whole genome shotgun (WGS) entry which is preliminary data.</text>
</comment>
<dbReference type="EMBL" id="SJPY01000001">
    <property type="protein sequence ID" value="TWU44915.1"/>
    <property type="molecule type" value="Genomic_DNA"/>
</dbReference>
<evidence type="ECO:0000313" key="1">
    <source>
        <dbReference type="EMBL" id="TWU44915.1"/>
    </source>
</evidence>
<evidence type="ECO:0000313" key="2">
    <source>
        <dbReference type="Proteomes" id="UP000315471"/>
    </source>
</evidence>
<name>A0A5C6E8Q8_9BACT</name>
<gene>
    <name evidence="1" type="ORF">Q31b_00860</name>
</gene>
<organism evidence="1 2">
    <name type="scientific">Novipirellula aureliae</name>
    <dbReference type="NCBI Taxonomy" id="2527966"/>
    <lineage>
        <taxon>Bacteria</taxon>
        <taxon>Pseudomonadati</taxon>
        <taxon>Planctomycetota</taxon>
        <taxon>Planctomycetia</taxon>
        <taxon>Pirellulales</taxon>
        <taxon>Pirellulaceae</taxon>
        <taxon>Novipirellula</taxon>
    </lineage>
</organism>
<accession>A0A5C6E8Q8</accession>